<comment type="caution">
    <text evidence="1">The sequence shown here is derived from an EMBL/GenBank/DDBJ whole genome shotgun (WGS) entry which is preliminary data.</text>
</comment>
<protein>
    <submittedName>
        <fullName evidence="1">Rhizobiocin</fullName>
    </submittedName>
</protein>
<dbReference type="AlphaFoldDB" id="A0AAV5NYY4"/>
<keyword evidence="2" id="KW-1185">Reference proteome</keyword>
<organism evidence="1 2">
    <name type="scientific">Vibrio penaeicida</name>
    <dbReference type="NCBI Taxonomy" id="104609"/>
    <lineage>
        <taxon>Bacteria</taxon>
        <taxon>Pseudomonadati</taxon>
        <taxon>Pseudomonadota</taxon>
        <taxon>Gammaproteobacteria</taxon>
        <taxon>Vibrionales</taxon>
        <taxon>Vibrionaceae</taxon>
        <taxon>Vibrio</taxon>
    </lineage>
</organism>
<accession>A0AAV5NYY4</accession>
<reference evidence="2" key="1">
    <citation type="journal article" date="2019" name="Int. J. Syst. Evol. Microbiol.">
        <title>The Global Catalogue of Microorganisms (GCM) 10K type strain sequencing project: providing services to taxonomists for standard genome sequencing and annotation.</title>
        <authorList>
            <consortium name="The Broad Institute Genomics Platform"/>
            <consortium name="The Broad Institute Genome Sequencing Center for Infectious Disease"/>
            <person name="Wu L."/>
            <person name="Ma J."/>
        </authorList>
    </citation>
    <scope>NUCLEOTIDE SEQUENCE [LARGE SCALE GENOMIC DNA]</scope>
    <source>
        <strain evidence="2">NBRC 15640</strain>
    </source>
</reference>
<dbReference type="Gene3D" id="2.160.20.160">
    <property type="match status" value="1"/>
</dbReference>
<gene>
    <name evidence="1" type="primary">rzcA</name>
    <name evidence="1" type="ORF">GCM10007932_51200</name>
</gene>
<proteinExistence type="predicted"/>
<evidence type="ECO:0000313" key="1">
    <source>
        <dbReference type="EMBL" id="GLQ75757.1"/>
    </source>
</evidence>
<name>A0AAV5NYY4_9VIBR</name>
<dbReference type="PRINTS" id="PR00313">
    <property type="entry name" value="CABNDNGRPT"/>
</dbReference>
<sequence>MEMTTTYVGTTNTDGTGSASGLTAGNATQSLVGVGSVSADGVNLESTSGVLSATILSSDSWNKAGYKEAKVDGTDQIVYVNNFVDVDIDNQNNNGASIVVSNAKRGEIDTGTGNDNIAVSAYSNSINWGNLFEINSGAGNDTISITNAKNSQFTRFDIDAGTGNDVVDVSGLLGPAAGVTGRDADGGSGFDVLKLSGTDTVTFENFEVVKGTGKVAPAALTIDSTLLAANDAESEVGFGLVLSNIDLTLDGSITGHSSSALSSAEEMYLQAQGLNADAFYSVTVYTADDAYQILTTDTDFAPV</sequence>
<dbReference type="Proteomes" id="UP001156690">
    <property type="component" value="Unassembled WGS sequence"/>
</dbReference>
<dbReference type="EMBL" id="BSNX01000075">
    <property type="protein sequence ID" value="GLQ75757.1"/>
    <property type="molecule type" value="Genomic_DNA"/>
</dbReference>
<evidence type="ECO:0000313" key="2">
    <source>
        <dbReference type="Proteomes" id="UP001156690"/>
    </source>
</evidence>